<keyword evidence="4" id="KW-1185">Reference proteome</keyword>
<evidence type="ECO:0000256" key="1">
    <source>
        <dbReference type="ARBA" id="ARBA00008814"/>
    </source>
</evidence>
<dbReference type="Gene3D" id="1.20.58.2180">
    <property type="match status" value="1"/>
</dbReference>
<comment type="similarity">
    <text evidence="1">Belongs to the bacterial solute-binding protein 8 family.</text>
</comment>
<dbReference type="PANTHER" id="PTHR30535">
    <property type="entry name" value="VITAMIN B12-BINDING PROTEIN"/>
    <property type="match status" value="1"/>
</dbReference>
<gene>
    <name evidence="3" type="ORF">SAMN05192546_11226</name>
</gene>
<dbReference type="RefSeq" id="WP_093315468.1">
    <property type="nucleotide sequence ID" value="NZ_FNPV01000012.1"/>
</dbReference>
<dbReference type="STRING" id="159292.SAMN05192546_11226"/>
<dbReference type="Gene3D" id="3.40.50.1980">
    <property type="entry name" value="Nitrogenase molybdenum iron protein domain"/>
    <property type="match status" value="2"/>
</dbReference>
<evidence type="ECO:0000259" key="2">
    <source>
        <dbReference type="PROSITE" id="PS50983"/>
    </source>
</evidence>
<dbReference type="PANTHER" id="PTHR30535:SF34">
    <property type="entry name" value="MOLYBDATE-BINDING PROTEIN MOLA"/>
    <property type="match status" value="1"/>
</dbReference>
<evidence type="ECO:0000313" key="3">
    <source>
        <dbReference type="EMBL" id="SDZ20954.1"/>
    </source>
</evidence>
<dbReference type="SUPFAM" id="SSF53807">
    <property type="entry name" value="Helical backbone' metal receptor"/>
    <property type="match status" value="1"/>
</dbReference>
<dbReference type="InterPro" id="IPR002491">
    <property type="entry name" value="ABC_transptr_periplasmic_BD"/>
</dbReference>
<dbReference type="EMBL" id="FNPV01000012">
    <property type="protein sequence ID" value="SDZ20954.1"/>
    <property type="molecule type" value="Genomic_DNA"/>
</dbReference>
<reference evidence="3 4" key="1">
    <citation type="submission" date="2016-10" db="EMBL/GenBank/DDBJ databases">
        <authorList>
            <person name="de Groot N.N."/>
        </authorList>
    </citation>
    <scope>NUCLEOTIDE SEQUENCE [LARGE SCALE GENOMIC DNA]</scope>
    <source>
        <strain evidence="3 4">APO</strain>
    </source>
</reference>
<sequence>MNREKRRKIFSKRLVAVAFALLLIFLIGCGSGHSGTESADKVAGESTEEEAVEAEQDVVAIRTIMDQSGRLVEIPDDIERVVMTALPFPSIYAITGEPISKVAGMHPGSRGAIENSIMGEMYPELLEVPSGFIEGTDINIEELLKLDPDVVFYWADYANQTKQLEEAGITAIGVNTQGDGDALLTLQSWLEIMGEVFNQQDQVGEVIDYGSKVSQEIGKVTSELEEEEKPRSLFLFRHDNQEIIVPGAGHYGDVWIESTGGVNVAKEIDVTAAVNMEQIYQWNPEMIFITSFTATTPQDLYDNTIEGQDWSQVDAVKNRRVYKVPVGVYRWYPPSGDVPLMMKWMALHQHPELFSYDMEQEVKTYYREFHDFDLTEEQVIGILNPLSETSEGTSGLSRQR</sequence>
<name>A0A1H3R583_9FIRM</name>
<accession>A0A1H3R583</accession>
<dbReference type="Pfam" id="PF01497">
    <property type="entry name" value="Peripla_BP_2"/>
    <property type="match status" value="1"/>
</dbReference>
<feature type="domain" description="Fe/B12 periplasmic-binding" evidence="2">
    <location>
        <begin position="80"/>
        <end position="353"/>
    </location>
</feature>
<dbReference type="AlphaFoldDB" id="A0A1H3R583"/>
<protein>
    <submittedName>
        <fullName evidence="3">Iron complex transport system substrate-binding protein</fullName>
    </submittedName>
</protein>
<dbReference type="InterPro" id="IPR050902">
    <property type="entry name" value="ABC_Transporter_SBP"/>
</dbReference>
<dbReference type="GO" id="GO:0071281">
    <property type="term" value="P:cellular response to iron ion"/>
    <property type="evidence" value="ECO:0007669"/>
    <property type="project" value="TreeGrafter"/>
</dbReference>
<dbReference type="OrthoDB" id="9787830at2"/>
<dbReference type="PROSITE" id="PS50983">
    <property type="entry name" value="FE_B12_PBP"/>
    <property type="match status" value="1"/>
</dbReference>
<organism evidence="3 4">
    <name type="scientific">Tindallia californiensis</name>
    <dbReference type="NCBI Taxonomy" id="159292"/>
    <lineage>
        <taxon>Bacteria</taxon>
        <taxon>Bacillati</taxon>
        <taxon>Bacillota</taxon>
        <taxon>Clostridia</taxon>
        <taxon>Peptostreptococcales</taxon>
        <taxon>Tindalliaceae</taxon>
        <taxon>Tindallia</taxon>
    </lineage>
</organism>
<proteinExistence type="inferred from homology"/>
<dbReference type="PROSITE" id="PS51257">
    <property type="entry name" value="PROKAR_LIPOPROTEIN"/>
    <property type="match status" value="1"/>
</dbReference>
<evidence type="ECO:0000313" key="4">
    <source>
        <dbReference type="Proteomes" id="UP000199230"/>
    </source>
</evidence>
<dbReference type="Proteomes" id="UP000199230">
    <property type="component" value="Unassembled WGS sequence"/>
</dbReference>